<dbReference type="AlphaFoldDB" id="A0A482WB84"/>
<organism evidence="1 2">
    <name type="scientific">Asbolus verrucosus</name>
    <name type="common">Desert ironclad beetle</name>
    <dbReference type="NCBI Taxonomy" id="1661398"/>
    <lineage>
        <taxon>Eukaryota</taxon>
        <taxon>Metazoa</taxon>
        <taxon>Ecdysozoa</taxon>
        <taxon>Arthropoda</taxon>
        <taxon>Hexapoda</taxon>
        <taxon>Insecta</taxon>
        <taxon>Pterygota</taxon>
        <taxon>Neoptera</taxon>
        <taxon>Endopterygota</taxon>
        <taxon>Coleoptera</taxon>
        <taxon>Polyphaga</taxon>
        <taxon>Cucujiformia</taxon>
        <taxon>Tenebrionidae</taxon>
        <taxon>Pimeliinae</taxon>
        <taxon>Asbolus</taxon>
    </lineage>
</organism>
<evidence type="ECO:0000313" key="1">
    <source>
        <dbReference type="EMBL" id="RZC42471.1"/>
    </source>
</evidence>
<gene>
    <name evidence="1" type="ORF">BDFB_014101</name>
</gene>
<comment type="caution">
    <text evidence="1">The sequence shown here is derived from an EMBL/GenBank/DDBJ whole genome shotgun (WGS) entry which is preliminary data.</text>
</comment>
<accession>A0A482WB84</accession>
<dbReference type="Proteomes" id="UP000292052">
    <property type="component" value="Unassembled WGS sequence"/>
</dbReference>
<evidence type="ECO:0000313" key="2">
    <source>
        <dbReference type="Proteomes" id="UP000292052"/>
    </source>
</evidence>
<proteinExistence type="predicted"/>
<protein>
    <submittedName>
        <fullName evidence="1">Uncharacterized protein</fullName>
    </submittedName>
</protein>
<sequence>SYDTYPVWYTRQLVKNIHRKNKAHKKFKISGSIFDLIKFKSLRSLVKKQIRTSYSMYLSHIEKDINTNPCNFWNFIRHKKGHTGLPSVMYYDGTELSTSDAIVDGFKEYFSSVYKDLEPTAFVNVWNGISCSQEETSINFIYKIVHNLIDCPY</sequence>
<dbReference type="EMBL" id="QDEB01007857">
    <property type="protein sequence ID" value="RZC42471.1"/>
    <property type="molecule type" value="Genomic_DNA"/>
</dbReference>
<name>A0A482WB84_ASBVE</name>
<feature type="non-terminal residue" evidence="1">
    <location>
        <position position="153"/>
    </location>
</feature>
<feature type="non-terminal residue" evidence="1">
    <location>
        <position position="1"/>
    </location>
</feature>
<keyword evidence="2" id="KW-1185">Reference proteome</keyword>
<reference evidence="1 2" key="1">
    <citation type="submission" date="2017-03" db="EMBL/GenBank/DDBJ databases">
        <title>Genome of the blue death feigning beetle - Asbolus verrucosus.</title>
        <authorList>
            <person name="Rider S.D."/>
        </authorList>
    </citation>
    <scope>NUCLEOTIDE SEQUENCE [LARGE SCALE GENOMIC DNA]</scope>
    <source>
        <strain evidence="1">Butters</strain>
        <tissue evidence="1">Head and leg muscle</tissue>
    </source>
</reference>
<dbReference type="OrthoDB" id="7701049at2759"/>